<dbReference type="InterPro" id="IPR008248">
    <property type="entry name" value="CheB-like"/>
</dbReference>
<name>A0A2A5AYM3_9GAMM</name>
<evidence type="ECO:0000256" key="5">
    <source>
        <dbReference type="ARBA" id="ARBA00048267"/>
    </source>
</evidence>
<gene>
    <name evidence="6" type="primary">cheB</name>
    <name evidence="11" type="ORF">COA96_10640</name>
</gene>
<feature type="modified residue" description="4-aspartylphosphate" evidence="6 8">
    <location>
        <position position="57"/>
    </location>
</feature>
<comment type="caution">
    <text evidence="11">The sequence shown here is derived from an EMBL/GenBank/DDBJ whole genome shotgun (WGS) entry which is preliminary data.</text>
</comment>
<evidence type="ECO:0000256" key="2">
    <source>
        <dbReference type="ARBA" id="ARBA00022500"/>
    </source>
</evidence>
<organism evidence="11 12">
    <name type="scientific">SAR86 cluster bacterium</name>
    <dbReference type="NCBI Taxonomy" id="2030880"/>
    <lineage>
        <taxon>Bacteria</taxon>
        <taxon>Pseudomonadati</taxon>
        <taxon>Pseudomonadota</taxon>
        <taxon>Gammaproteobacteria</taxon>
        <taxon>SAR86 cluster</taxon>
    </lineage>
</organism>
<dbReference type="EC" id="3.1.1.61" evidence="6"/>
<evidence type="ECO:0000313" key="12">
    <source>
        <dbReference type="Proteomes" id="UP000218327"/>
    </source>
</evidence>
<comment type="similarity">
    <text evidence="6">Belongs to the CheB family.</text>
</comment>
<dbReference type="AlphaFoldDB" id="A0A2A5AYM3"/>
<dbReference type="SUPFAM" id="SSF52738">
    <property type="entry name" value="Methylesterase CheB, C-terminal domain"/>
    <property type="match status" value="1"/>
</dbReference>
<dbReference type="InterPro" id="IPR001789">
    <property type="entry name" value="Sig_transdc_resp-reg_receiver"/>
</dbReference>
<comment type="PTM">
    <text evidence="6">Phosphorylated by CheA. Phosphorylation of the N-terminal regulatory domain activates the methylesterase activity.</text>
</comment>
<dbReference type="Gene3D" id="3.40.50.2300">
    <property type="match status" value="1"/>
</dbReference>
<dbReference type="GO" id="GO:0000156">
    <property type="term" value="F:phosphorelay response regulator activity"/>
    <property type="evidence" value="ECO:0007669"/>
    <property type="project" value="InterPro"/>
</dbReference>
<comment type="function">
    <text evidence="6">Involved in chemotaxis. Part of a chemotaxis signal transduction system that modulates chemotaxis in response to various stimuli. Catalyzes the demethylation of specific methylglutamate residues introduced into the chemoreceptors (methyl-accepting chemotaxis proteins or MCP) by CheR. Also mediates the irreversible deamidation of specific glutamine residues to glutamic acid.</text>
</comment>
<dbReference type="CDD" id="cd17541">
    <property type="entry name" value="REC_CheB-like"/>
    <property type="match status" value="1"/>
</dbReference>
<keyword evidence="1 6" id="KW-0963">Cytoplasm</keyword>
<comment type="subcellular location">
    <subcellularLocation>
        <location evidence="6">Cytoplasm</location>
    </subcellularLocation>
</comment>
<dbReference type="NCBIfam" id="NF009206">
    <property type="entry name" value="PRK12555.1"/>
    <property type="match status" value="1"/>
</dbReference>
<dbReference type="GO" id="GO:0005737">
    <property type="term" value="C:cytoplasm"/>
    <property type="evidence" value="ECO:0007669"/>
    <property type="project" value="UniProtKB-SubCell"/>
</dbReference>
<dbReference type="GO" id="GO:0050568">
    <property type="term" value="F:protein-glutamine glutaminase activity"/>
    <property type="evidence" value="ECO:0007669"/>
    <property type="project" value="UniProtKB-UniRule"/>
</dbReference>
<dbReference type="InterPro" id="IPR011006">
    <property type="entry name" value="CheY-like_superfamily"/>
</dbReference>
<evidence type="ECO:0000256" key="4">
    <source>
        <dbReference type="ARBA" id="ARBA00022801"/>
    </source>
</evidence>
<dbReference type="HAMAP" id="MF_00099">
    <property type="entry name" value="CheB_chemtxs"/>
    <property type="match status" value="1"/>
</dbReference>
<dbReference type="EC" id="3.5.1.44" evidence="6"/>
<comment type="catalytic activity">
    <reaction evidence="5 6">
        <text>[protein]-L-glutamate 5-O-methyl ester + H2O = L-glutamyl-[protein] + methanol + H(+)</text>
        <dbReference type="Rhea" id="RHEA:23236"/>
        <dbReference type="Rhea" id="RHEA-COMP:10208"/>
        <dbReference type="Rhea" id="RHEA-COMP:10311"/>
        <dbReference type="ChEBI" id="CHEBI:15377"/>
        <dbReference type="ChEBI" id="CHEBI:15378"/>
        <dbReference type="ChEBI" id="CHEBI:17790"/>
        <dbReference type="ChEBI" id="CHEBI:29973"/>
        <dbReference type="ChEBI" id="CHEBI:82795"/>
        <dbReference type="EC" id="3.1.1.61"/>
    </reaction>
</comment>
<sequence length="373" mass="39704">MNKPIRVLVVDDSALVRKLLTEILQEDPGIEVVGAAMDAFVAREKIKQLSPDVLTLDVEMPRMDGVTFLGNLMRLRPMPVIMVSSLTAKGAEVTLRALELGAVDFITKPGGDLVHGLKDYSAEIIAKVKVAACAKVRTYNRSIVKPMKIEAKLSADAVLERISRKGRFATTDSIIAIGASTGGTEAIKEVLMAMPANSPATVITQHIPADFSGPFAERVNGVSAMTVCEAKDGQPILAGHAYIAPGDRHLIVVRYGAQYHCKLSDGPAVNRHKPSVDVLFRSVAQTAGPNAVGVLLTGMGDDGAKGLKEMQEAGARTIAQDENSSVVWGMPKAAVALGAADTVLPLEKIASSISMQLPSNKKFNMQPYRRDVG</sequence>
<evidence type="ECO:0000259" key="9">
    <source>
        <dbReference type="PROSITE" id="PS50110"/>
    </source>
</evidence>
<feature type="active site" evidence="6 7">
    <location>
        <position position="302"/>
    </location>
</feature>
<evidence type="ECO:0000256" key="8">
    <source>
        <dbReference type="PROSITE-ProRule" id="PRU00169"/>
    </source>
</evidence>
<dbReference type="InterPro" id="IPR035909">
    <property type="entry name" value="CheB_C"/>
</dbReference>
<proteinExistence type="inferred from homology"/>
<dbReference type="SMART" id="SM00448">
    <property type="entry name" value="REC"/>
    <property type="match status" value="1"/>
</dbReference>
<dbReference type="PANTHER" id="PTHR42872:SF6">
    <property type="entry name" value="PROTEIN-GLUTAMATE METHYLESTERASE_PROTEIN-GLUTAMINE GLUTAMINASE"/>
    <property type="match status" value="1"/>
</dbReference>
<feature type="domain" description="CheB-type methylesterase" evidence="10">
    <location>
        <begin position="168"/>
        <end position="360"/>
    </location>
</feature>
<dbReference type="GO" id="GO:0008984">
    <property type="term" value="F:protein-glutamate methylesterase activity"/>
    <property type="evidence" value="ECO:0007669"/>
    <property type="project" value="UniProtKB-UniRule"/>
</dbReference>
<dbReference type="Pfam" id="PF01339">
    <property type="entry name" value="CheB_methylest"/>
    <property type="match status" value="1"/>
</dbReference>
<reference evidence="12" key="1">
    <citation type="submission" date="2017-08" db="EMBL/GenBank/DDBJ databases">
        <title>A dynamic microbial community with high functional redundancy inhabits the cold, oxic subseafloor aquifer.</title>
        <authorList>
            <person name="Tully B.J."/>
            <person name="Wheat C.G."/>
            <person name="Glazer B.T."/>
            <person name="Huber J.A."/>
        </authorList>
    </citation>
    <scope>NUCLEOTIDE SEQUENCE [LARGE SCALE GENOMIC DNA]</scope>
</reference>
<dbReference type="PROSITE" id="PS50110">
    <property type="entry name" value="RESPONSE_REGULATORY"/>
    <property type="match status" value="1"/>
</dbReference>
<dbReference type="PANTHER" id="PTHR42872">
    <property type="entry name" value="PROTEIN-GLUTAMATE METHYLESTERASE/PROTEIN-GLUTAMINE GLUTAMINASE"/>
    <property type="match status" value="1"/>
</dbReference>
<comment type="domain">
    <text evidence="6">Contains a C-terminal catalytic domain, and an N-terminal region which modulates catalytic activity.</text>
</comment>
<dbReference type="FunFam" id="3.40.50.2300:FF:000060">
    <property type="entry name" value="Protein-glutamate methylesterase/protein-glutamine glutaminase"/>
    <property type="match status" value="1"/>
</dbReference>
<dbReference type="SUPFAM" id="SSF52172">
    <property type="entry name" value="CheY-like"/>
    <property type="match status" value="1"/>
</dbReference>
<protein>
    <recommendedName>
        <fullName evidence="6">Protein-glutamate methylesterase/protein-glutamine glutaminase</fullName>
        <ecNumber evidence="6">3.1.1.61</ecNumber>
        <ecNumber evidence="6">3.5.1.44</ecNumber>
    </recommendedName>
</protein>
<evidence type="ECO:0000256" key="6">
    <source>
        <dbReference type="HAMAP-Rule" id="MF_00099"/>
    </source>
</evidence>
<dbReference type="NCBIfam" id="NF001965">
    <property type="entry name" value="PRK00742.1"/>
    <property type="match status" value="1"/>
</dbReference>
<dbReference type="Proteomes" id="UP000218327">
    <property type="component" value="Unassembled WGS sequence"/>
</dbReference>
<evidence type="ECO:0000256" key="3">
    <source>
        <dbReference type="ARBA" id="ARBA00022553"/>
    </source>
</evidence>
<evidence type="ECO:0000313" key="11">
    <source>
        <dbReference type="EMBL" id="PCJ23936.1"/>
    </source>
</evidence>
<dbReference type="InterPro" id="IPR000673">
    <property type="entry name" value="Sig_transdc_resp-reg_Me-estase"/>
</dbReference>
<dbReference type="EMBL" id="NVVJ01000032">
    <property type="protein sequence ID" value="PCJ23936.1"/>
    <property type="molecule type" value="Genomic_DNA"/>
</dbReference>
<comment type="catalytic activity">
    <reaction evidence="6">
        <text>L-glutaminyl-[protein] + H2O = L-glutamyl-[protein] + NH4(+)</text>
        <dbReference type="Rhea" id="RHEA:16441"/>
        <dbReference type="Rhea" id="RHEA-COMP:10207"/>
        <dbReference type="Rhea" id="RHEA-COMP:10208"/>
        <dbReference type="ChEBI" id="CHEBI:15377"/>
        <dbReference type="ChEBI" id="CHEBI:28938"/>
        <dbReference type="ChEBI" id="CHEBI:29973"/>
        <dbReference type="ChEBI" id="CHEBI:30011"/>
        <dbReference type="EC" id="3.5.1.44"/>
    </reaction>
</comment>
<dbReference type="PROSITE" id="PS50122">
    <property type="entry name" value="CHEB"/>
    <property type="match status" value="1"/>
</dbReference>
<dbReference type="GO" id="GO:0006935">
    <property type="term" value="P:chemotaxis"/>
    <property type="evidence" value="ECO:0007669"/>
    <property type="project" value="UniProtKB-UniRule"/>
</dbReference>
<dbReference type="CDD" id="cd16432">
    <property type="entry name" value="CheB_Rec"/>
    <property type="match status" value="1"/>
</dbReference>
<feature type="active site" evidence="6 7">
    <location>
        <position position="180"/>
    </location>
</feature>
<dbReference type="Pfam" id="PF00072">
    <property type="entry name" value="Response_reg"/>
    <property type="match status" value="1"/>
</dbReference>
<keyword evidence="2 6" id="KW-0145">Chemotaxis</keyword>
<evidence type="ECO:0000256" key="1">
    <source>
        <dbReference type="ARBA" id="ARBA00022490"/>
    </source>
</evidence>
<dbReference type="Gene3D" id="3.40.50.180">
    <property type="entry name" value="Methylesterase CheB, C-terminal domain"/>
    <property type="match status" value="1"/>
</dbReference>
<evidence type="ECO:0000259" key="10">
    <source>
        <dbReference type="PROSITE" id="PS50122"/>
    </source>
</evidence>
<keyword evidence="3 6" id="KW-0597">Phosphoprotein</keyword>
<accession>A0A2A5AYM3</accession>
<feature type="domain" description="Response regulatory" evidence="9">
    <location>
        <begin position="6"/>
        <end position="123"/>
    </location>
</feature>
<feature type="active site" evidence="6 7">
    <location>
        <position position="206"/>
    </location>
</feature>
<evidence type="ECO:0000256" key="7">
    <source>
        <dbReference type="PROSITE-ProRule" id="PRU00050"/>
    </source>
</evidence>
<dbReference type="PIRSF" id="PIRSF000876">
    <property type="entry name" value="RR_chemtxs_CheB"/>
    <property type="match status" value="1"/>
</dbReference>
<keyword evidence="4 6" id="KW-0378">Hydrolase</keyword>